<evidence type="ECO:0000256" key="2">
    <source>
        <dbReference type="HAMAP-Rule" id="MF_00048"/>
    </source>
</evidence>
<dbReference type="InterPro" id="IPR003509">
    <property type="entry name" value="UPF0102_YraN-like"/>
</dbReference>
<keyword evidence="4" id="KW-1185">Reference proteome</keyword>
<dbReference type="PANTHER" id="PTHR34039:SF1">
    <property type="entry name" value="UPF0102 PROTEIN YRAN"/>
    <property type="match status" value="1"/>
</dbReference>
<protein>
    <recommendedName>
        <fullName evidence="2">UPF0102 protein LAL4801_05022</fullName>
    </recommendedName>
</protein>
<dbReference type="Pfam" id="PF02021">
    <property type="entry name" value="UPF0102"/>
    <property type="match status" value="1"/>
</dbReference>
<dbReference type="STRING" id="187304.B0E33_11785"/>
<sequence>MARRPGGAGRQPAETDRRRRAHALGLSAETLAAWYLRLTGWRILKRRYKTKAGEIDLIAKRRKTVAFIEVKARKSRQAALEAVTPASQKRISRAAKIFVTEHPKAGFFTLRFDIIVVRPRALPERIVNAFQAWE</sequence>
<gene>
    <name evidence="3" type="ORF">LAL4801_05022</name>
</gene>
<dbReference type="InterPro" id="IPR011335">
    <property type="entry name" value="Restrct_endonuc-II-like"/>
</dbReference>
<reference evidence="4" key="1">
    <citation type="submission" date="2015-07" db="EMBL/GenBank/DDBJ databases">
        <authorList>
            <person name="Rodrigo-Torres Lidia"/>
            <person name="Arahal R.David."/>
        </authorList>
    </citation>
    <scope>NUCLEOTIDE SEQUENCE [LARGE SCALE GENOMIC DNA]</scope>
    <source>
        <strain evidence="4">CECT 4801</strain>
    </source>
</reference>
<dbReference type="Gene3D" id="3.40.1350.10">
    <property type="match status" value="1"/>
</dbReference>
<dbReference type="HAMAP" id="MF_00048">
    <property type="entry name" value="UPF0102"/>
    <property type="match status" value="1"/>
</dbReference>
<dbReference type="AlphaFoldDB" id="A0A0M6YAL7"/>
<evidence type="ECO:0000313" key="4">
    <source>
        <dbReference type="Proteomes" id="UP000048926"/>
    </source>
</evidence>
<dbReference type="Proteomes" id="UP000048926">
    <property type="component" value="Unassembled WGS sequence"/>
</dbReference>
<dbReference type="PANTHER" id="PTHR34039">
    <property type="entry name" value="UPF0102 PROTEIN YRAN"/>
    <property type="match status" value="1"/>
</dbReference>
<proteinExistence type="inferred from homology"/>
<dbReference type="GO" id="GO:0003676">
    <property type="term" value="F:nucleic acid binding"/>
    <property type="evidence" value="ECO:0007669"/>
    <property type="project" value="InterPro"/>
</dbReference>
<dbReference type="InterPro" id="IPR011856">
    <property type="entry name" value="tRNA_endonuc-like_dom_sf"/>
</dbReference>
<dbReference type="SUPFAM" id="SSF52980">
    <property type="entry name" value="Restriction endonuclease-like"/>
    <property type="match status" value="1"/>
</dbReference>
<dbReference type="EMBL" id="CXST01000003">
    <property type="protein sequence ID" value="CTQ46563.1"/>
    <property type="molecule type" value="Genomic_DNA"/>
</dbReference>
<name>A0A0M6YAL7_9HYPH</name>
<accession>A0A0M6YAL7</accession>
<evidence type="ECO:0000313" key="3">
    <source>
        <dbReference type="EMBL" id="CTQ46563.1"/>
    </source>
</evidence>
<dbReference type="OrthoDB" id="9812968at2"/>
<evidence type="ECO:0000256" key="1">
    <source>
        <dbReference type="ARBA" id="ARBA00006738"/>
    </source>
</evidence>
<organism evidence="3 4">
    <name type="scientific">Roseibium aggregatum</name>
    <dbReference type="NCBI Taxonomy" id="187304"/>
    <lineage>
        <taxon>Bacteria</taxon>
        <taxon>Pseudomonadati</taxon>
        <taxon>Pseudomonadota</taxon>
        <taxon>Alphaproteobacteria</taxon>
        <taxon>Hyphomicrobiales</taxon>
        <taxon>Stappiaceae</taxon>
        <taxon>Roseibium</taxon>
    </lineage>
</organism>
<dbReference type="NCBIfam" id="NF009151">
    <property type="entry name" value="PRK12497.1-5"/>
    <property type="match status" value="1"/>
</dbReference>
<dbReference type="RefSeq" id="WP_023002335.1">
    <property type="nucleotide sequence ID" value="NZ_CP045617.1"/>
</dbReference>
<comment type="similarity">
    <text evidence="1 2">Belongs to the UPF0102 family.</text>
</comment>